<keyword evidence="5 9" id="KW-0653">Protein transport</keyword>
<organism evidence="10 11">
    <name type="scientific">Hymenobacter lucidus</name>
    <dbReference type="NCBI Taxonomy" id="2880930"/>
    <lineage>
        <taxon>Bacteria</taxon>
        <taxon>Pseudomonadati</taxon>
        <taxon>Bacteroidota</taxon>
        <taxon>Cytophagia</taxon>
        <taxon>Cytophagales</taxon>
        <taxon>Hymenobacteraceae</taxon>
        <taxon>Hymenobacter</taxon>
    </lineage>
</organism>
<keyword evidence="7 9" id="KW-0811">Translocation</keyword>
<gene>
    <name evidence="9" type="primary">tatA</name>
    <name evidence="10" type="ORF">LGH74_08680</name>
</gene>
<keyword evidence="11" id="KW-1185">Reference proteome</keyword>
<feature type="transmembrane region" description="Helical" evidence="9">
    <location>
        <begin position="6"/>
        <end position="28"/>
    </location>
</feature>
<accession>A0ABS8APB5</accession>
<keyword evidence="2 9" id="KW-0813">Transport</keyword>
<keyword evidence="4 9" id="KW-0812">Transmembrane</keyword>
<comment type="similarity">
    <text evidence="9">Belongs to the TatA/E family.</text>
</comment>
<keyword evidence="6 9" id="KW-1133">Transmembrane helix</keyword>
<dbReference type="PRINTS" id="PR01506">
    <property type="entry name" value="TATBPROTEIN"/>
</dbReference>
<dbReference type="InterPro" id="IPR006312">
    <property type="entry name" value="TatA/E"/>
</dbReference>
<protein>
    <recommendedName>
        <fullName evidence="9">Sec-independent protein translocase protein TatA</fullName>
    </recommendedName>
</protein>
<proteinExistence type="inferred from homology"/>
<evidence type="ECO:0000256" key="2">
    <source>
        <dbReference type="ARBA" id="ARBA00022448"/>
    </source>
</evidence>
<dbReference type="PANTHER" id="PTHR42982">
    <property type="entry name" value="SEC-INDEPENDENT PROTEIN TRANSLOCASE PROTEIN TATA"/>
    <property type="match status" value="1"/>
</dbReference>
<comment type="caution">
    <text evidence="10">The sequence shown here is derived from an EMBL/GenBank/DDBJ whole genome shotgun (WGS) entry which is preliminary data.</text>
</comment>
<evidence type="ECO:0000256" key="9">
    <source>
        <dbReference type="HAMAP-Rule" id="MF_00236"/>
    </source>
</evidence>
<evidence type="ECO:0000256" key="4">
    <source>
        <dbReference type="ARBA" id="ARBA00022692"/>
    </source>
</evidence>
<sequence length="94" mass="9747">MTTPFFLFLGDLGGSEIMLILVVILIFFGAKRIPELARGLGTGIREFKAATNGLRTEIETAGQPQPAAPVAPVTAPLQPISSVEVTDTLPGAGA</sequence>
<keyword evidence="8 9" id="KW-0472">Membrane</keyword>
<dbReference type="Pfam" id="PF02416">
    <property type="entry name" value="TatA_B_E"/>
    <property type="match status" value="1"/>
</dbReference>
<evidence type="ECO:0000313" key="11">
    <source>
        <dbReference type="Proteomes" id="UP001165296"/>
    </source>
</evidence>
<dbReference type="InterPro" id="IPR003369">
    <property type="entry name" value="TatA/B/E"/>
</dbReference>
<dbReference type="Gene3D" id="1.20.5.3310">
    <property type="match status" value="1"/>
</dbReference>
<dbReference type="RefSeq" id="WP_226174644.1">
    <property type="nucleotide sequence ID" value="NZ_JAJADR010000002.1"/>
</dbReference>
<name>A0ABS8APB5_9BACT</name>
<evidence type="ECO:0000256" key="1">
    <source>
        <dbReference type="ARBA" id="ARBA00004162"/>
    </source>
</evidence>
<evidence type="ECO:0000256" key="3">
    <source>
        <dbReference type="ARBA" id="ARBA00022475"/>
    </source>
</evidence>
<evidence type="ECO:0000256" key="5">
    <source>
        <dbReference type="ARBA" id="ARBA00022927"/>
    </source>
</evidence>
<dbReference type="PANTHER" id="PTHR42982:SF1">
    <property type="entry name" value="SEC-INDEPENDENT PROTEIN TRANSLOCASE PROTEIN TATA"/>
    <property type="match status" value="1"/>
</dbReference>
<keyword evidence="3 9" id="KW-1003">Cell membrane</keyword>
<dbReference type="HAMAP" id="MF_00236">
    <property type="entry name" value="TatA_E"/>
    <property type="match status" value="1"/>
</dbReference>
<evidence type="ECO:0000256" key="6">
    <source>
        <dbReference type="ARBA" id="ARBA00022989"/>
    </source>
</evidence>
<comment type="subunit">
    <text evidence="9">Forms a complex with TatC.</text>
</comment>
<dbReference type="EMBL" id="JAJADR010000002">
    <property type="protein sequence ID" value="MCB2408050.1"/>
    <property type="molecule type" value="Genomic_DNA"/>
</dbReference>
<dbReference type="Proteomes" id="UP001165296">
    <property type="component" value="Unassembled WGS sequence"/>
</dbReference>
<reference evidence="10" key="1">
    <citation type="submission" date="2021-10" db="EMBL/GenBank/DDBJ databases">
        <authorList>
            <person name="Dean J.D."/>
            <person name="Kim M.K."/>
            <person name="Newey C.N."/>
            <person name="Stoker T.S."/>
            <person name="Thompson D.W."/>
            <person name="Grose J.H."/>
        </authorList>
    </citation>
    <scope>NUCLEOTIDE SEQUENCE</scope>
    <source>
        <strain evidence="10">BT178</strain>
    </source>
</reference>
<evidence type="ECO:0000313" key="10">
    <source>
        <dbReference type="EMBL" id="MCB2408050.1"/>
    </source>
</evidence>
<evidence type="ECO:0000256" key="8">
    <source>
        <dbReference type="ARBA" id="ARBA00023136"/>
    </source>
</evidence>
<dbReference type="NCBIfam" id="TIGR01411">
    <property type="entry name" value="tatAE"/>
    <property type="match status" value="1"/>
</dbReference>
<comment type="function">
    <text evidence="9">Part of the twin-arginine translocation (Tat) system that transports large folded proteins containing a characteristic twin-arginine motif in their signal peptide across membranes. TatA could form the protein-conducting channel of the Tat system.</text>
</comment>
<evidence type="ECO:0000256" key="7">
    <source>
        <dbReference type="ARBA" id="ARBA00023010"/>
    </source>
</evidence>
<comment type="subcellular location">
    <subcellularLocation>
        <location evidence="1 9">Cell membrane</location>
        <topology evidence="1 9">Single-pass membrane protein</topology>
    </subcellularLocation>
</comment>